<protein>
    <submittedName>
        <fullName evidence="3">Uncharacterized protein</fullName>
    </submittedName>
</protein>
<feature type="compositionally biased region" description="Basic and acidic residues" evidence="1">
    <location>
        <begin position="294"/>
        <end position="307"/>
    </location>
</feature>
<evidence type="ECO:0000313" key="4">
    <source>
        <dbReference type="Proteomes" id="UP001163846"/>
    </source>
</evidence>
<keyword evidence="2" id="KW-0472">Membrane</keyword>
<gene>
    <name evidence="3" type="ORF">F5878DRAFT_723752</name>
</gene>
<sequence length="326" mass="35181">MSAPISGTFINLTFDDRDTTDLHYAGGWPVPQNAIWNASNVGETGTFSYSDNDRANVTFIFPTPANAVYYYGFQRCCGGLYAICVDCDPNNPIFEMIDAVNTTDDGRNPPTKHNQIILWSKNFDKPGIHEILLTNQEDSRFGPYGFSEITIDRFELQVPKSAPSSLTAASSSNIFSTSTASSPATASVQLTLASTPIIGAIVGTVAGVCTLIGLVTGVWVIFRRRQRRIPAADDALTQRAQMSADPFDVSVSTTTSNDASLRMPGRISGQLASESSQVRDEASSSSPPSSVGHPVDRLHITPQRETDAGQILDDFNNGETLPPDYD</sequence>
<organism evidence="3 4">
    <name type="scientific">Lentinula raphanica</name>
    <dbReference type="NCBI Taxonomy" id="153919"/>
    <lineage>
        <taxon>Eukaryota</taxon>
        <taxon>Fungi</taxon>
        <taxon>Dikarya</taxon>
        <taxon>Basidiomycota</taxon>
        <taxon>Agaricomycotina</taxon>
        <taxon>Agaricomycetes</taxon>
        <taxon>Agaricomycetidae</taxon>
        <taxon>Agaricales</taxon>
        <taxon>Marasmiineae</taxon>
        <taxon>Omphalotaceae</taxon>
        <taxon>Lentinula</taxon>
    </lineage>
</organism>
<comment type="caution">
    <text evidence="3">The sequence shown here is derived from an EMBL/GenBank/DDBJ whole genome shotgun (WGS) entry which is preliminary data.</text>
</comment>
<evidence type="ECO:0000256" key="1">
    <source>
        <dbReference type="SAM" id="MobiDB-lite"/>
    </source>
</evidence>
<proteinExistence type="predicted"/>
<dbReference type="CDD" id="cd12087">
    <property type="entry name" value="TM_EGFR-like"/>
    <property type="match status" value="1"/>
</dbReference>
<dbReference type="EMBL" id="MU806079">
    <property type="protein sequence ID" value="KAJ3840426.1"/>
    <property type="molecule type" value="Genomic_DNA"/>
</dbReference>
<reference evidence="3" key="1">
    <citation type="submission" date="2022-08" db="EMBL/GenBank/DDBJ databases">
        <authorList>
            <consortium name="DOE Joint Genome Institute"/>
            <person name="Min B."/>
            <person name="Riley R."/>
            <person name="Sierra-Patev S."/>
            <person name="Naranjo-Ortiz M."/>
            <person name="Looney B."/>
            <person name="Konkel Z."/>
            <person name="Slot J.C."/>
            <person name="Sakamoto Y."/>
            <person name="Steenwyk J.L."/>
            <person name="Rokas A."/>
            <person name="Carro J."/>
            <person name="Camarero S."/>
            <person name="Ferreira P."/>
            <person name="Molpeceres G."/>
            <person name="Ruiz-Duenas F.J."/>
            <person name="Serrano A."/>
            <person name="Henrissat B."/>
            <person name="Drula E."/>
            <person name="Hughes K.W."/>
            <person name="Mata J.L."/>
            <person name="Ishikawa N.K."/>
            <person name="Vargas-Isla R."/>
            <person name="Ushijima S."/>
            <person name="Smith C.A."/>
            <person name="Ahrendt S."/>
            <person name="Andreopoulos W."/>
            <person name="He G."/>
            <person name="Labutti K."/>
            <person name="Lipzen A."/>
            <person name="Ng V."/>
            <person name="Sandor L."/>
            <person name="Barry K."/>
            <person name="Martinez A.T."/>
            <person name="Xiao Y."/>
            <person name="Gibbons J.G."/>
            <person name="Terashima K."/>
            <person name="Hibbett D.S."/>
            <person name="Grigoriev I.V."/>
        </authorList>
    </citation>
    <scope>NUCLEOTIDE SEQUENCE</scope>
    <source>
        <strain evidence="3">TFB9207</strain>
    </source>
</reference>
<keyword evidence="4" id="KW-1185">Reference proteome</keyword>
<accession>A0AA38PD77</accession>
<dbReference type="AlphaFoldDB" id="A0AA38PD77"/>
<name>A0AA38PD77_9AGAR</name>
<feature type="transmembrane region" description="Helical" evidence="2">
    <location>
        <begin position="197"/>
        <end position="222"/>
    </location>
</feature>
<evidence type="ECO:0000256" key="2">
    <source>
        <dbReference type="SAM" id="Phobius"/>
    </source>
</evidence>
<evidence type="ECO:0000313" key="3">
    <source>
        <dbReference type="EMBL" id="KAJ3840426.1"/>
    </source>
</evidence>
<keyword evidence="2" id="KW-0812">Transmembrane</keyword>
<dbReference type="Proteomes" id="UP001163846">
    <property type="component" value="Unassembled WGS sequence"/>
</dbReference>
<feature type="region of interest" description="Disordered" evidence="1">
    <location>
        <begin position="270"/>
        <end position="326"/>
    </location>
</feature>
<keyword evidence="2" id="KW-1133">Transmembrane helix</keyword>